<accession>A0A6J4E6Q4</accession>
<sequence length="62" mass="6297">MDVSAASISDASAAQLAMKVQIAVLKQSMDIQSQSALALLEAVPSPVSSNPPNLGNTIDVMA</sequence>
<dbReference type="Proteomes" id="UP001054892">
    <property type="component" value="Unassembled WGS sequence"/>
</dbReference>
<organism evidence="1 3">
    <name type="scientific">Pseudomonas tohonis</name>
    <dbReference type="NCBI Taxonomy" id="2725477"/>
    <lineage>
        <taxon>Bacteria</taxon>
        <taxon>Pseudomonadati</taxon>
        <taxon>Pseudomonadota</taxon>
        <taxon>Gammaproteobacteria</taxon>
        <taxon>Pseudomonadales</taxon>
        <taxon>Pseudomonadaceae</taxon>
        <taxon>Pseudomonas</taxon>
    </lineage>
</organism>
<gene>
    <name evidence="1" type="ORF">TUM18999_36480</name>
    <name evidence="2" type="ORF">TUM20286_42870</name>
</gene>
<reference evidence="1 3" key="1">
    <citation type="submission" date="2020-05" db="EMBL/GenBank/DDBJ databases">
        <title>Characterization of novel class B3 metallo-beta-lactamase from novel Pseudomonas species.</title>
        <authorList>
            <person name="Yamada K."/>
            <person name="Aoki K."/>
            <person name="Ishii Y."/>
        </authorList>
    </citation>
    <scope>NUCLEOTIDE SEQUENCE [LARGE SCALE GENOMIC DNA]</scope>
    <source>
        <strain evidence="1 3">TUM18999</strain>
        <strain evidence="2 4">TUM20286</strain>
    </source>
</reference>
<evidence type="ECO:0008006" key="5">
    <source>
        <dbReference type="Google" id="ProtNLM"/>
    </source>
</evidence>
<dbReference type="Proteomes" id="UP000509383">
    <property type="component" value="Chromosome"/>
</dbReference>
<evidence type="ECO:0000313" key="3">
    <source>
        <dbReference type="Proteomes" id="UP000509383"/>
    </source>
</evidence>
<dbReference type="EMBL" id="AP023189">
    <property type="protein sequence ID" value="BCG25457.1"/>
    <property type="molecule type" value="Genomic_DNA"/>
</dbReference>
<keyword evidence="4" id="KW-1185">Reference proteome</keyword>
<dbReference type="EMBL" id="BQKM01000011">
    <property type="protein sequence ID" value="GJN54535.1"/>
    <property type="molecule type" value="Genomic_DNA"/>
</dbReference>
<evidence type="ECO:0000313" key="2">
    <source>
        <dbReference type="EMBL" id="GJN54535.1"/>
    </source>
</evidence>
<protein>
    <recommendedName>
        <fullName evidence="5">Motility protein</fullName>
    </recommendedName>
</protein>
<name>A0A6J4E6Q4_9PSED</name>
<evidence type="ECO:0000313" key="4">
    <source>
        <dbReference type="Proteomes" id="UP001054892"/>
    </source>
</evidence>
<evidence type="ECO:0000313" key="1">
    <source>
        <dbReference type="EMBL" id="BCG25457.1"/>
    </source>
</evidence>
<dbReference type="Pfam" id="PF14070">
    <property type="entry name" value="YjfB_motility"/>
    <property type="match status" value="1"/>
</dbReference>
<proteinExistence type="predicted"/>
<dbReference type="KEGG" id="ptw:TUM18999_36480"/>
<dbReference type="RefSeq" id="WP_111261238.1">
    <property type="nucleotide sequence ID" value="NZ_AP023189.1"/>
</dbReference>
<dbReference type="InterPro" id="IPR025906">
    <property type="entry name" value="YjfB_motility"/>
</dbReference>
<dbReference type="AlphaFoldDB" id="A0A6J4E6Q4"/>